<feature type="compositionally biased region" description="Low complexity" evidence="1">
    <location>
        <begin position="30"/>
        <end position="40"/>
    </location>
</feature>
<dbReference type="OrthoDB" id="5873279at2759"/>
<feature type="region of interest" description="Disordered" evidence="1">
    <location>
        <begin position="1"/>
        <end position="132"/>
    </location>
</feature>
<sequence>MVEAIAPGTTETPAATPVAETHQSKPEPAPQEQPVAAPEPSDTEPLAAATDLTSSVLPASPAPESTLPEVPVPVLPLSTEPPVETATLPSADVSESKPLETTIVEGSTTQETAVEPAPAPAPAPEPEPTSLSPSPSLYLSLLRLDTTYASSSYRFLIAVTLPFGPLLMIALRATSPASQRLAFPPCRLAPVSYFVGSHSSDLSTRVTSDLLRHP</sequence>
<feature type="compositionally biased region" description="Pro residues" evidence="1">
    <location>
        <begin position="117"/>
        <end position="127"/>
    </location>
</feature>
<dbReference type="AlphaFoldDB" id="A0A060SHV5"/>
<proteinExistence type="predicted"/>
<comment type="caution">
    <text evidence="2">The sequence shown here is derived from an EMBL/GenBank/DDBJ whole genome shotgun (WGS) entry which is preliminary data.</text>
</comment>
<dbReference type="STRING" id="5643.A0A060SHV5"/>
<evidence type="ECO:0000256" key="1">
    <source>
        <dbReference type="SAM" id="MobiDB-lite"/>
    </source>
</evidence>
<dbReference type="HOGENOM" id="CLU_1289519_0_0_1"/>
<protein>
    <submittedName>
        <fullName evidence="2">Uncharacterized protein</fullName>
    </submittedName>
</protein>
<evidence type="ECO:0000313" key="3">
    <source>
        <dbReference type="Proteomes" id="UP000029665"/>
    </source>
</evidence>
<gene>
    <name evidence="2" type="ORF">BN946_scf185043.g147</name>
</gene>
<evidence type="ECO:0000313" key="2">
    <source>
        <dbReference type="EMBL" id="CDO74097.1"/>
    </source>
</evidence>
<dbReference type="EMBL" id="CCBP010000125">
    <property type="protein sequence ID" value="CDO74097.1"/>
    <property type="molecule type" value="Genomic_DNA"/>
</dbReference>
<reference evidence="2" key="1">
    <citation type="submission" date="2014-01" db="EMBL/GenBank/DDBJ databases">
        <title>The genome of the white-rot fungus Pycnoporus cinnabarinus: a basidiomycete model with a versatile arsenal for lignocellulosic biomass breakdown.</title>
        <authorList>
            <person name="Levasseur A."/>
            <person name="Lomascolo A."/>
            <person name="Ruiz-Duenas F.J."/>
            <person name="Uzan E."/>
            <person name="Piumi F."/>
            <person name="Kues U."/>
            <person name="Ram A.F.J."/>
            <person name="Murat C."/>
            <person name="Haon M."/>
            <person name="Benoit I."/>
            <person name="Arfi Y."/>
            <person name="Chevret D."/>
            <person name="Drula E."/>
            <person name="Kwon M.J."/>
            <person name="Gouret P."/>
            <person name="Lesage-Meessen L."/>
            <person name="Lombard V."/>
            <person name="Mariette J."/>
            <person name="Noirot C."/>
            <person name="Park J."/>
            <person name="Patyshakuliyeva A."/>
            <person name="Wieneger R.A.B."/>
            <person name="Wosten H.A.B."/>
            <person name="Martin F."/>
            <person name="Coutinho P.M."/>
            <person name="de Vries R."/>
            <person name="Martinez A.T."/>
            <person name="Klopp C."/>
            <person name="Pontarotti P."/>
            <person name="Henrissat B."/>
            <person name="Record E."/>
        </authorList>
    </citation>
    <scope>NUCLEOTIDE SEQUENCE [LARGE SCALE GENOMIC DNA]</scope>
    <source>
        <strain evidence="2">BRFM137</strain>
    </source>
</reference>
<name>A0A060SHV5_PYCCI</name>
<keyword evidence="3" id="KW-1185">Reference proteome</keyword>
<accession>A0A060SHV5</accession>
<feature type="compositionally biased region" description="Low complexity" evidence="1">
    <location>
        <begin position="1"/>
        <end position="21"/>
    </location>
</feature>
<organism evidence="2 3">
    <name type="scientific">Pycnoporus cinnabarinus</name>
    <name type="common">Cinnabar-red polypore</name>
    <name type="synonym">Trametes cinnabarina</name>
    <dbReference type="NCBI Taxonomy" id="5643"/>
    <lineage>
        <taxon>Eukaryota</taxon>
        <taxon>Fungi</taxon>
        <taxon>Dikarya</taxon>
        <taxon>Basidiomycota</taxon>
        <taxon>Agaricomycotina</taxon>
        <taxon>Agaricomycetes</taxon>
        <taxon>Polyporales</taxon>
        <taxon>Polyporaceae</taxon>
        <taxon>Trametes</taxon>
    </lineage>
</organism>
<feature type="compositionally biased region" description="Low complexity" evidence="1">
    <location>
        <begin position="75"/>
        <end position="84"/>
    </location>
</feature>
<dbReference type="Proteomes" id="UP000029665">
    <property type="component" value="Unassembled WGS sequence"/>
</dbReference>